<proteinExistence type="predicted"/>
<evidence type="ECO:0000256" key="5">
    <source>
        <dbReference type="SAM" id="MobiDB-lite"/>
    </source>
</evidence>
<dbReference type="EMBL" id="QSKF01000001">
    <property type="protein sequence ID" value="RHE42130.1"/>
    <property type="molecule type" value="Genomic_DNA"/>
</dbReference>
<gene>
    <name evidence="8" type="ORF">DW740_02165</name>
</gene>
<feature type="domain" description="TM7S3/TM198-like" evidence="7">
    <location>
        <begin position="29"/>
        <end position="159"/>
    </location>
</feature>
<evidence type="ECO:0000313" key="9">
    <source>
        <dbReference type="Proteomes" id="UP000283745"/>
    </source>
</evidence>
<dbReference type="PANTHER" id="PTHR31247">
    <property type="entry name" value="TRANSMEMBRANE PROTEIN 198 FAMILY MEMBER"/>
    <property type="match status" value="1"/>
</dbReference>
<feature type="transmembrane region" description="Helical" evidence="6">
    <location>
        <begin position="49"/>
        <end position="70"/>
    </location>
</feature>
<dbReference type="AlphaFoldDB" id="A0A414JC39"/>
<dbReference type="InterPro" id="IPR040236">
    <property type="entry name" value="TMEM198"/>
</dbReference>
<dbReference type="InterPro" id="IPR025256">
    <property type="entry name" value="TM7S3/TM198-like_dom"/>
</dbReference>
<evidence type="ECO:0000256" key="2">
    <source>
        <dbReference type="ARBA" id="ARBA00022692"/>
    </source>
</evidence>
<protein>
    <submittedName>
        <fullName evidence="8">DUF4203 domain-containing protein</fullName>
    </submittedName>
</protein>
<reference evidence="8 9" key="1">
    <citation type="submission" date="2018-08" db="EMBL/GenBank/DDBJ databases">
        <title>A genome reference for cultivated species of the human gut microbiota.</title>
        <authorList>
            <person name="Zou Y."/>
            <person name="Xue W."/>
            <person name="Luo G."/>
        </authorList>
    </citation>
    <scope>NUCLEOTIDE SEQUENCE [LARGE SCALE GENOMIC DNA]</scope>
    <source>
        <strain evidence="8 9">AM28-23</strain>
    </source>
</reference>
<evidence type="ECO:0000256" key="6">
    <source>
        <dbReference type="SAM" id="Phobius"/>
    </source>
</evidence>
<feature type="transmembrane region" description="Helical" evidence="6">
    <location>
        <begin position="146"/>
        <end position="166"/>
    </location>
</feature>
<dbReference type="PANTHER" id="PTHR31247:SF5">
    <property type="entry name" value="DUF4203 DOMAIN-CONTAINING PROTEIN"/>
    <property type="match status" value="1"/>
</dbReference>
<evidence type="ECO:0000256" key="3">
    <source>
        <dbReference type="ARBA" id="ARBA00022989"/>
    </source>
</evidence>
<feature type="transmembrane region" description="Helical" evidence="6">
    <location>
        <begin position="76"/>
        <end position="94"/>
    </location>
</feature>
<keyword evidence="2 6" id="KW-0812">Transmembrane</keyword>
<keyword evidence="3 6" id="KW-1133">Transmembrane helix</keyword>
<dbReference type="RefSeq" id="WP_015543068.1">
    <property type="nucleotide sequence ID" value="NZ_CABJFK010000001.1"/>
</dbReference>
<evidence type="ECO:0000256" key="4">
    <source>
        <dbReference type="ARBA" id="ARBA00023136"/>
    </source>
</evidence>
<feature type="transmembrane region" description="Helical" evidence="6">
    <location>
        <begin position="123"/>
        <end position="139"/>
    </location>
</feature>
<evidence type="ECO:0000313" key="8">
    <source>
        <dbReference type="EMBL" id="RHE42130.1"/>
    </source>
</evidence>
<dbReference type="GO" id="GO:0005886">
    <property type="term" value="C:plasma membrane"/>
    <property type="evidence" value="ECO:0007669"/>
    <property type="project" value="TreeGrafter"/>
</dbReference>
<feature type="region of interest" description="Disordered" evidence="5">
    <location>
        <begin position="199"/>
        <end position="292"/>
    </location>
</feature>
<comment type="caution">
    <text evidence="8">The sequence shown here is derived from an EMBL/GenBank/DDBJ whole genome shotgun (WGS) entry which is preliminary data.</text>
</comment>
<evidence type="ECO:0000259" key="7">
    <source>
        <dbReference type="Pfam" id="PF13886"/>
    </source>
</evidence>
<name>A0A414JC39_9FIRM</name>
<keyword evidence="4 6" id="KW-0472">Membrane</keyword>
<dbReference type="Proteomes" id="UP000283745">
    <property type="component" value="Unassembled WGS sequence"/>
</dbReference>
<feature type="transmembrane region" description="Helical" evidence="6">
    <location>
        <begin position="99"/>
        <end position="117"/>
    </location>
</feature>
<feature type="compositionally biased region" description="Basic and acidic residues" evidence="5">
    <location>
        <begin position="270"/>
        <end position="292"/>
    </location>
</feature>
<feature type="transmembrane region" description="Helical" evidence="6">
    <location>
        <begin position="20"/>
        <end position="42"/>
    </location>
</feature>
<sequence length="292" mass="32378">MNDMLQQLMNMIENTRTIPALTDISMIGFAVLLVLGAINCILGYRLLRFWMMLCGFIIGAGVGFGVAYSGGVTEKYMYAVIMVGIGVVLAVIAFVSYKIGIFILGAGIGIGLGIYIFHPTSSLVFFFCLLLGAGLGVLAMRQAREILIVGTSLLGGAMAGVSAAKLGGLADFPYGLGMSAGFAILGMLIQFATNRRKRDEDDAAEDEDEFYEEAENSSDYVDPKEYIPQKRIKRRPVRQENRRTLSAAEEERLDEEIVREMMDDDDREGEELWKKISRREANRKNKEKHTTR</sequence>
<dbReference type="Pfam" id="PF13886">
    <property type="entry name" value="TM7S3_TM198"/>
    <property type="match status" value="1"/>
</dbReference>
<accession>A0A414JC39</accession>
<feature type="compositionally biased region" description="Acidic residues" evidence="5">
    <location>
        <begin position="201"/>
        <end position="216"/>
    </location>
</feature>
<comment type="subcellular location">
    <subcellularLocation>
        <location evidence="1">Membrane</location>
        <topology evidence="1">Multi-pass membrane protein</topology>
    </subcellularLocation>
</comment>
<organism evidence="8 9">
    <name type="scientific">Blautia obeum</name>
    <dbReference type="NCBI Taxonomy" id="40520"/>
    <lineage>
        <taxon>Bacteria</taxon>
        <taxon>Bacillati</taxon>
        <taxon>Bacillota</taxon>
        <taxon>Clostridia</taxon>
        <taxon>Lachnospirales</taxon>
        <taxon>Lachnospiraceae</taxon>
        <taxon>Blautia</taxon>
    </lineage>
</organism>
<evidence type="ECO:0000256" key="1">
    <source>
        <dbReference type="ARBA" id="ARBA00004141"/>
    </source>
</evidence>
<feature type="transmembrane region" description="Helical" evidence="6">
    <location>
        <begin position="172"/>
        <end position="192"/>
    </location>
</feature>